<dbReference type="EC" id="3.2.1.14" evidence="3"/>
<evidence type="ECO:0000313" key="17">
    <source>
        <dbReference type="Proteomes" id="UP001220324"/>
    </source>
</evidence>
<evidence type="ECO:0000259" key="15">
    <source>
        <dbReference type="PROSITE" id="PS51910"/>
    </source>
</evidence>
<dbReference type="InterPro" id="IPR001002">
    <property type="entry name" value="Chitin-bd_1"/>
</dbReference>
<dbReference type="SMART" id="SM00636">
    <property type="entry name" value="Glyco_18"/>
    <property type="match status" value="1"/>
</dbReference>
<dbReference type="PANTHER" id="PTHR47700:SF2">
    <property type="entry name" value="CHITINASE"/>
    <property type="match status" value="1"/>
</dbReference>
<evidence type="ECO:0000256" key="2">
    <source>
        <dbReference type="ARBA" id="ARBA00008682"/>
    </source>
</evidence>
<keyword evidence="13" id="KW-0732">Signal</keyword>
<dbReference type="InterPro" id="IPR011583">
    <property type="entry name" value="Chitinase_II/V-like_cat"/>
</dbReference>
<dbReference type="PROSITE" id="PS51910">
    <property type="entry name" value="GH18_2"/>
    <property type="match status" value="1"/>
</dbReference>
<dbReference type="InterPro" id="IPR001223">
    <property type="entry name" value="Glyco_hydro18_cat"/>
</dbReference>
<evidence type="ECO:0000256" key="5">
    <source>
        <dbReference type="ARBA" id="ARBA00022801"/>
    </source>
</evidence>
<dbReference type="InterPro" id="IPR018371">
    <property type="entry name" value="Chitin-binding_1_CS"/>
</dbReference>
<evidence type="ECO:0000256" key="3">
    <source>
        <dbReference type="ARBA" id="ARBA00012729"/>
    </source>
</evidence>
<dbReference type="InterPro" id="IPR001579">
    <property type="entry name" value="Glyco_hydro_18_chit_AS"/>
</dbReference>
<dbReference type="PROSITE" id="PS01095">
    <property type="entry name" value="GH18_1"/>
    <property type="match status" value="1"/>
</dbReference>
<dbReference type="CDD" id="cd00035">
    <property type="entry name" value="ChtBD1"/>
    <property type="match status" value="1"/>
</dbReference>
<comment type="caution">
    <text evidence="11">Lacks conserved residue(s) required for the propagation of feature annotation.</text>
</comment>
<reference evidence="16 17" key="1">
    <citation type="journal article" date="2023" name="IMA Fungus">
        <title>Comparative genomic study of the Penicillium genus elucidates a diverse pangenome and 15 lateral gene transfer events.</title>
        <authorList>
            <person name="Petersen C."/>
            <person name="Sorensen T."/>
            <person name="Nielsen M.R."/>
            <person name="Sondergaard T.E."/>
            <person name="Sorensen J.L."/>
            <person name="Fitzpatrick D.A."/>
            <person name="Frisvad J.C."/>
            <person name="Nielsen K.L."/>
        </authorList>
    </citation>
    <scope>NUCLEOTIDE SEQUENCE [LARGE SCALE GENOMIC DNA]</scope>
    <source>
        <strain evidence="16 17">IBT 35679</strain>
    </source>
</reference>
<evidence type="ECO:0000256" key="11">
    <source>
        <dbReference type="PROSITE-ProRule" id="PRU00261"/>
    </source>
</evidence>
<dbReference type="EMBL" id="JAQIZZ010000006">
    <property type="protein sequence ID" value="KAJ5537863.1"/>
    <property type="molecule type" value="Genomic_DNA"/>
</dbReference>
<feature type="domain" description="GH18" evidence="15">
    <location>
        <begin position="152"/>
        <end position="448"/>
    </location>
</feature>
<dbReference type="Gene3D" id="3.30.60.10">
    <property type="entry name" value="Endochitinase-like"/>
    <property type="match status" value="2"/>
</dbReference>
<protein>
    <recommendedName>
        <fullName evidence="3">chitinase</fullName>
        <ecNumber evidence="3">3.2.1.14</ecNumber>
    </recommendedName>
</protein>
<dbReference type="Gene3D" id="3.20.20.80">
    <property type="entry name" value="Glycosidases"/>
    <property type="match status" value="1"/>
</dbReference>
<dbReference type="SUPFAM" id="SSF51445">
    <property type="entry name" value="(Trans)glycosidases"/>
    <property type="match status" value="1"/>
</dbReference>
<dbReference type="InterPro" id="IPR029070">
    <property type="entry name" value="Chitinase_insertion_sf"/>
</dbReference>
<dbReference type="InterPro" id="IPR036861">
    <property type="entry name" value="Endochitinase-like_sf"/>
</dbReference>
<keyword evidence="9 12" id="KW-0326">Glycosidase</keyword>
<feature type="chain" id="PRO_5042247874" description="chitinase" evidence="13">
    <location>
        <begin position="23"/>
        <end position="448"/>
    </location>
</feature>
<feature type="disulfide bond" evidence="11">
    <location>
        <begin position="121"/>
        <end position="135"/>
    </location>
</feature>
<dbReference type="PROSITE" id="PS50941">
    <property type="entry name" value="CHIT_BIND_I_2"/>
    <property type="match status" value="1"/>
</dbReference>
<keyword evidence="7" id="KW-0843">Virulence</keyword>
<dbReference type="SUPFAM" id="SSF54556">
    <property type="entry name" value="Chitinase insertion domain"/>
    <property type="match status" value="1"/>
</dbReference>
<dbReference type="PANTHER" id="PTHR47700">
    <property type="entry name" value="V CHITINASE, PUTATIVE (AFU_ORTHOLOGUE AFUA_6G13720)-RELATED"/>
    <property type="match status" value="1"/>
</dbReference>
<evidence type="ECO:0000256" key="6">
    <source>
        <dbReference type="ARBA" id="ARBA00023024"/>
    </source>
</evidence>
<dbReference type="SUPFAM" id="SSF57016">
    <property type="entry name" value="Plant lectins/antimicrobial peptides"/>
    <property type="match status" value="1"/>
</dbReference>
<gene>
    <name evidence="16" type="ORF">N7494_007342</name>
</gene>
<dbReference type="GO" id="GO:0000272">
    <property type="term" value="P:polysaccharide catabolic process"/>
    <property type="evidence" value="ECO:0007669"/>
    <property type="project" value="UniProtKB-KW"/>
</dbReference>
<keyword evidence="5 12" id="KW-0378">Hydrolase</keyword>
<evidence type="ECO:0000256" key="12">
    <source>
        <dbReference type="RuleBase" id="RU000489"/>
    </source>
</evidence>
<keyword evidence="17" id="KW-1185">Reference proteome</keyword>
<evidence type="ECO:0000256" key="4">
    <source>
        <dbReference type="ARBA" id="ARBA00022669"/>
    </source>
</evidence>
<evidence type="ECO:0000313" key="16">
    <source>
        <dbReference type="EMBL" id="KAJ5537863.1"/>
    </source>
</evidence>
<evidence type="ECO:0000256" key="13">
    <source>
        <dbReference type="SAM" id="SignalP"/>
    </source>
</evidence>
<keyword evidence="11" id="KW-1015">Disulfide bond</keyword>
<dbReference type="GO" id="GO:0008843">
    <property type="term" value="F:endochitinase activity"/>
    <property type="evidence" value="ECO:0007669"/>
    <property type="project" value="UniProtKB-EC"/>
</dbReference>
<dbReference type="Pfam" id="PF00704">
    <property type="entry name" value="Glyco_hydro_18"/>
    <property type="match status" value="1"/>
</dbReference>
<accession>A0AAD6CSP0</accession>
<keyword evidence="6" id="KW-0146">Chitin degradation</keyword>
<evidence type="ECO:0000256" key="7">
    <source>
        <dbReference type="ARBA" id="ARBA00023026"/>
    </source>
</evidence>
<evidence type="ECO:0000259" key="14">
    <source>
        <dbReference type="PROSITE" id="PS50941"/>
    </source>
</evidence>
<name>A0AAD6CSP0_9EURO</name>
<evidence type="ECO:0000256" key="8">
    <source>
        <dbReference type="ARBA" id="ARBA00023277"/>
    </source>
</evidence>
<sequence length="448" mass="50623">MRGQNLVWLLALLCVFLVTILAEDYSADKPCATGCCSKDGFCGITPEHYGKGCQANCDYKLGCDTNNPCEKGCCNEFGFYGHGPDFCGKDVYVNNCDRKSECDPGFGSKWAESSTCPLNVCCSEFGFCGTTKEFCGNKNVKHETCSKDRYLSRVVGYYEGWSTRRPCNRFWPEQIPLSVYSHINFAFATIDPKTFEVLPADNRDKDLYKRLTALKTYDPNTFNDPGSTATVFSDLAASETKQKKFFDSLTNFLSVHDFDGVDLDWEYPEATDRSGKPEDYKNFPTFIKNLKNALDGTAGRNTLSITLPASYWYLQHFDLKNLAKHISFFNIMSYDMHGTWDEGNTWTGSFLNAHTNLTEIKQGMDLLWRNDMKPDQVVMGLAFYGRTYTTIRGCVEPRCEYASGGLAGKCSHETGILLNNEIMDIINKRKIKPKLYKEATVKVVTWDD</sequence>
<dbReference type="InterPro" id="IPR053214">
    <property type="entry name" value="LysM12-like"/>
</dbReference>
<dbReference type="Gene3D" id="3.10.50.10">
    <property type="match status" value="1"/>
</dbReference>
<dbReference type="Pfam" id="PF00187">
    <property type="entry name" value="Chitin_bind_1"/>
    <property type="match status" value="1"/>
</dbReference>
<dbReference type="GO" id="GO:0008061">
    <property type="term" value="F:chitin binding"/>
    <property type="evidence" value="ECO:0007669"/>
    <property type="project" value="UniProtKB-UniRule"/>
</dbReference>
<evidence type="ECO:0000256" key="10">
    <source>
        <dbReference type="ARBA" id="ARBA00023326"/>
    </source>
</evidence>
<dbReference type="SMART" id="SM00270">
    <property type="entry name" value="ChtBD1"/>
    <property type="match status" value="2"/>
</dbReference>
<feature type="domain" description="Chitin-binding type-1" evidence="14">
    <location>
        <begin position="99"/>
        <end position="147"/>
    </location>
</feature>
<dbReference type="GO" id="GO:0006032">
    <property type="term" value="P:chitin catabolic process"/>
    <property type="evidence" value="ECO:0007669"/>
    <property type="project" value="UniProtKB-KW"/>
</dbReference>
<dbReference type="InterPro" id="IPR017853">
    <property type="entry name" value="GH"/>
</dbReference>
<comment type="catalytic activity">
    <reaction evidence="1">
        <text>Random endo-hydrolysis of N-acetyl-beta-D-glucosaminide (1-&gt;4)-beta-linkages in chitin and chitodextrins.</text>
        <dbReference type="EC" id="3.2.1.14"/>
    </reaction>
</comment>
<dbReference type="Proteomes" id="UP001220324">
    <property type="component" value="Unassembled WGS sequence"/>
</dbReference>
<dbReference type="PROSITE" id="PS00026">
    <property type="entry name" value="CHIT_BIND_I_1"/>
    <property type="match status" value="1"/>
</dbReference>
<proteinExistence type="inferred from homology"/>
<organism evidence="16 17">
    <name type="scientific">Penicillium frequentans</name>
    <dbReference type="NCBI Taxonomy" id="3151616"/>
    <lineage>
        <taxon>Eukaryota</taxon>
        <taxon>Fungi</taxon>
        <taxon>Dikarya</taxon>
        <taxon>Ascomycota</taxon>
        <taxon>Pezizomycotina</taxon>
        <taxon>Eurotiomycetes</taxon>
        <taxon>Eurotiomycetidae</taxon>
        <taxon>Eurotiales</taxon>
        <taxon>Aspergillaceae</taxon>
        <taxon>Penicillium</taxon>
    </lineage>
</organism>
<feature type="disulfide bond" evidence="11">
    <location>
        <begin position="116"/>
        <end position="128"/>
    </location>
</feature>
<keyword evidence="4 11" id="KW-0147">Chitin-binding</keyword>
<comment type="caution">
    <text evidence="16">The sequence shown here is derived from an EMBL/GenBank/DDBJ whole genome shotgun (WGS) entry which is preliminary data.</text>
</comment>
<feature type="signal peptide" evidence="13">
    <location>
        <begin position="1"/>
        <end position="22"/>
    </location>
</feature>
<keyword evidence="8" id="KW-0119">Carbohydrate metabolism</keyword>
<evidence type="ECO:0000256" key="9">
    <source>
        <dbReference type="ARBA" id="ARBA00023295"/>
    </source>
</evidence>
<comment type="similarity">
    <text evidence="2">Belongs to the glycosyl hydrolase 18 family. Chitinase class V subfamily.</text>
</comment>
<keyword evidence="10" id="KW-0624">Polysaccharide degradation</keyword>
<dbReference type="AlphaFoldDB" id="A0AAD6CSP0"/>
<evidence type="ECO:0000256" key="1">
    <source>
        <dbReference type="ARBA" id="ARBA00000822"/>
    </source>
</evidence>